<sequence length="609" mass="64704">MVEKVVNLKVTDNVDQTAKSVGNLKTQLRQAQNEVNELSAKFGATSAQAVEAAKKAAELKDAIGEAKSLTDAFNPDAKFKALTSTLGGVAGGFSAVQGAVGLLGEESQSVEKAILKVQSAMAVSQGIQAIGESVDSFRQLGAVIRATTLYQKALAGATAVQTFVMNGATLAAKALRGALIATGVGALVVGVGLLIANFDKVKKVVMNLIPGLSAVGDVVMSIVNTVTDFIGVTSEAERANEKLKASAAASIALNKKYLAEHGSQLDEFTKQKLAAKDKYNEAIQEENADRVALAKELNRELAAIDKARQDEKDKKAKEAQDKIDEAEKKRKEEAKAERDRLKKEAQDISDNAKKANDEIRKTDLERLTEQYNLERSILEKQKLSTLELETKFLNDKNELNLKQQEIEQKLRDEKIESDKKAEQDYWFGQADAAMQNDALNKEISEADIARQKAVSDAKIDLAKNTLNLVAEIAGEGSDIAKGVAVAQATISGIEGTQNAFTTASKSPITTLFPAYPFIQAGLAGAFSALQIRKIMSTPKSGGGGGSSSSSGSAPTPPQFNIVGQSGTNQLAQTIAGQQNKPIEAFVVSSAVTTSQALDRNRVKTATFGG</sequence>
<keyword evidence="1" id="KW-0175">Coiled coil</keyword>
<keyword evidence="3" id="KW-0472">Membrane</keyword>
<keyword evidence="3" id="KW-0812">Transmembrane</keyword>
<feature type="coiled-coil region" evidence="1">
    <location>
        <begin position="14"/>
        <end position="48"/>
    </location>
</feature>
<feature type="transmembrane region" description="Helical" evidence="3">
    <location>
        <begin position="178"/>
        <end position="198"/>
    </location>
</feature>
<organism evidence="4">
    <name type="scientific">uncultured Caudovirales phage</name>
    <dbReference type="NCBI Taxonomy" id="2100421"/>
    <lineage>
        <taxon>Viruses</taxon>
        <taxon>Duplodnaviria</taxon>
        <taxon>Heunggongvirae</taxon>
        <taxon>Uroviricota</taxon>
        <taxon>Caudoviricetes</taxon>
        <taxon>Peduoviridae</taxon>
        <taxon>Maltschvirus</taxon>
        <taxon>Maltschvirus maltsch</taxon>
    </lineage>
</organism>
<evidence type="ECO:0000256" key="3">
    <source>
        <dbReference type="SAM" id="Phobius"/>
    </source>
</evidence>
<feature type="region of interest" description="Disordered" evidence="2">
    <location>
        <begin position="537"/>
        <end position="563"/>
    </location>
</feature>
<feature type="region of interest" description="Disordered" evidence="2">
    <location>
        <begin position="308"/>
        <end position="354"/>
    </location>
</feature>
<keyword evidence="3" id="KW-1133">Transmembrane helix</keyword>
<evidence type="ECO:0000313" key="4">
    <source>
        <dbReference type="EMBL" id="CAB4148612.1"/>
    </source>
</evidence>
<evidence type="ECO:0000256" key="1">
    <source>
        <dbReference type="SAM" id="Coils"/>
    </source>
</evidence>
<evidence type="ECO:0000256" key="2">
    <source>
        <dbReference type="SAM" id="MobiDB-lite"/>
    </source>
</evidence>
<reference evidence="4" key="1">
    <citation type="submission" date="2020-04" db="EMBL/GenBank/DDBJ databases">
        <authorList>
            <person name="Chiriac C."/>
            <person name="Salcher M."/>
            <person name="Ghai R."/>
            <person name="Kavagutti S V."/>
        </authorList>
    </citation>
    <scope>NUCLEOTIDE SEQUENCE</scope>
</reference>
<protein>
    <submittedName>
        <fullName evidence="4">Uncharacterized protein</fullName>
    </submittedName>
</protein>
<gene>
    <name evidence="4" type="ORF">UFOVP532_19</name>
</gene>
<accession>A0A6J5MQA3</accession>
<proteinExistence type="predicted"/>
<dbReference type="EMBL" id="LR796497">
    <property type="protein sequence ID" value="CAB4148612.1"/>
    <property type="molecule type" value="Genomic_DNA"/>
</dbReference>
<name>A0A6J5MQA3_9CAUD</name>